<name>A0ABR2ILU7_9EUKA</name>
<accession>A0ABR2ILU7</accession>
<organism evidence="1 2">
    <name type="scientific">Tritrichomonas musculus</name>
    <dbReference type="NCBI Taxonomy" id="1915356"/>
    <lineage>
        <taxon>Eukaryota</taxon>
        <taxon>Metamonada</taxon>
        <taxon>Parabasalia</taxon>
        <taxon>Tritrichomonadida</taxon>
        <taxon>Tritrichomonadidae</taxon>
        <taxon>Tritrichomonas</taxon>
    </lineage>
</organism>
<dbReference type="EMBL" id="JAPFFF010000016">
    <property type="protein sequence ID" value="KAK8864986.1"/>
    <property type="molecule type" value="Genomic_DNA"/>
</dbReference>
<evidence type="ECO:0000313" key="1">
    <source>
        <dbReference type="EMBL" id="KAK8864986.1"/>
    </source>
</evidence>
<protein>
    <submittedName>
        <fullName evidence="1">Uncharacterized protein</fullName>
    </submittedName>
</protein>
<sequence length="161" mass="18443">MIFVSLKKNNSSKQIFKETGNLNPFASKDVTIKSVKKSAKSILLKSKEGNAADLSIQLDPVYRNRMEHWSRVTTTYQEEDLLNICHLTEKRSKISIDYMQSVNMIINSYSSVLQPKQYYIISYGNIKFIAKNATVISLSVSRLLDGSFIFLFAYIDQHNCE</sequence>
<gene>
    <name evidence="1" type="ORF">M9Y10_010514</name>
</gene>
<evidence type="ECO:0000313" key="2">
    <source>
        <dbReference type="Proteomes" id="UP001470230"/>
    </source>
</evidence>
<comment type="caution">
    <text evidence="1">The sequence shown here is derived from an EMBL/GenBank/DDBJ whole genome shotgun (WGS) entry which is preliminary data.</text>
</comment>
<reference evidence="1 2" key="1">
    <citation type="submission" date="2024-04" db="EMBL/GenBank/DDBJ databases">
        <title>Tritrichomonas musculus Genome.</title>
        <authorList>
            <person name="Alves-Ferreira E."/>
            <person name="Grigg M."/>
            <person name="Lorenzi H."/>
            <person name="Galac M."/>
        </authorList>
    </citation>
    <scope>NUCLEOTIDE SEQUENCE [LARGE SCALE GENOMIC DNA]</scope>
    <source>
        <strain evidence="1 2">EAF2021</strain>
    </source>
</reference>
<dbReference type="Proteomes" id="UP001470230">
    <property type="component" value="Unassembled WGS sequence"/>
</dbReference>
<keyword evidence="2" id="KW-1185">Reference proteome</keyword>
<proteinExistence type="predicted"/>